<dbReference type="Proteomes" id="UP000261140">
    <property type="component" value="Unassembled WGS sequence"/>
</dbReference>
<protein>
    <recommendedName>
        <fullName evidence="1">Stage 0 sporulation protein A homolog</fullName>
    </recommendedName>
</protein>
<dbReference type="Pfam" id="PF00072">
    <property type="entry name" value="Response_reg"/>
    <property type="match status" value="1"/>
</dbReference>
<comment type="caution">
    <text evidence="5">The sequence shown here is derived from an EMBL/GenBank/DDBJ whole genome shotgun (WGS) entry which is preliminary data.</text>
</comment>
<feature type="non-terminal residue" evidence="5">
    <location>
        <position position="85"/>
    </location>
</feature>
<organism evidence="5 6">
    <name type="scientific">Faecalibacterium prausnitzii</name>
    <dbReference type="NCBI Taxonomy" id="853"/>
    <lineage>
        <taxon>Bacteria</taxon>
        <taxon>Bacillati</taxon>
        <taxon>Bacillota</taxon>
        <taxon>Clostridia</taxon>
        <taxon>Eubacteriales</taxon>
        <taxon>Oscillospiraceae</taxon>
        <taxon>Faecalibacterium</taxon>
    </lineage>
</organism>
<feature type="domain" description="Response regulatory" evidence="4">
    <location>
        <begin position="5"/>
        <end position="85"/>
    </location>
</feature>
<dbReference type="PROSITE" id="PS50110">
    <property type="entry name" value="RESPONSE_REGULATORY"/>
    <property type="match status" value="1"/>
</dbReference>
<dbReference type="InterPro" id="IPR001789">
    <property type="entry name" value="Sig_transdc_resp-reg_receiver"/>
</dbReference>
<comment type="function">
    <text evidence="2">May play the central regulatory role in sporulation. It may be an element of the effector pathway responsible for the activation of sporulation genes in response to nutritional stress. Spo0A may act in concert with spo0H (a sigma factor) to control the expression of some genes that are critical to the sporulation process.</text>
</comment>
<dbReference type="InterPro" id="IPR011006">
    <property type="entry name" value="CheY-like_superfamily"/>
</dbReference>
<proteinExistence type="predicted"/>
<evidence type="ECO:0000256" key="3">
    <source>
        <dbReference type="PROSITE-ProRule" id="PRU00169"/>
    </source>
</evidence>
<name>A0A3E2STV4_9FIRM</name>
<keyword evidence="3" id="KW-0597">Phosphoprotein</keyword>
<dbReference type="SUPFAM" id="SSF52172">
    <property type="entry name" value="CheY-like"/>
    <property type="match status" value="1"/>
</dbReference>
<dbReference type="RefSeq" id="WP_147322238.1">
    <property type="nucleotide sequence ID" value="NZ_QVEQ01000044.1"/>
</dbReference>
<dbReference type="GO" id="GO:0000160">
    <property type="term" value="P:phosphorelay signal transduction system"/>
    <property type="evidence" value="ECO:0007669"/>
    <property type="project" value="InterPro"/>
</dbReference>
<dbReference type="Gene3D" id="3.40.50.2300">
    <property type="match status" value="1"/>
</dbReference>
<sequence length="85" mass="9742">MLKYHVAVCDDEKADLDGIVQSVQRYDAQGCFDIETYMDGNELLSELQMQKKSFDLLLLDIEMPSNGFQLAQSLIQMEKHPLVVF</sequence>
<gene>
    <name evidence="5" type="ORF">DWZ89_14590</name>
</gene>
<feature type="modified residue" description="4-aspartylphosphate" evidence="3">
    <location>
        <position position="60"/>
    </location>
</feature>
<evidence type="ECO:0000256" key="2">
    <source>
        <dbReference type="ARBA" id="ARBA00024867"/>
    </source>
</evidence>
<dbReference type="AlphaFoldDB" id="A0A3E2STV4"/>
<evidence type="ECO:0000313" key="5">
    <source>
        <dbReference type="EMBL" id="RGB65394.1"/>
    </source>
</evidence>
<dbReference type="EMBL" id="QVEQ01000044">
    <property type="protein sequence ID" value="RGB65394.1"/>
    <property type="molecule type" value="Genomic_DNA"/>
</dbReference>
<evidence type="ECO:0000256" key="1">
    <source>
        <dbReference type="ARBA" id="ARBA00018672"/>
    </source>
</evidence>
<evidence type="ECO:0000259" key="4">
    <source>
        <dbReference type="PROSITE" id="PS50110"/>
    </source>
</evidence>
<accession>A0A3E2STV4</accession>
<evidence type="ECO:0000313" key="6">
    <source>
        <dbReference type="Proteomes" id="UP000261140"/>
    </source>
</evidence>
<reference evidence="5 6" key="1">
    <citation type="submission" date="2018-08" db="EMBL/GenBank/DDBJ databases">
        <title>A genome reference for cultivated species of the human gut microbiota.</title>
        <authorList>
            <person name="Zou Y."/>
            <person name="Xue W."/>
            <person name="Luo G."/>
        </authorList>
    </citation>
    <scope>NUCLEOTIDE SEQUENCE [LARGE SCALE GENOMIC DNA]</scope>
    <source>
        <strain evidence="5 6">AF36-11AT</strain>
    </source>
</reference>